<keyword evidence="1" id="KW-0812">Transmembrane</keyword>
<gene>
    <name evidence="2" type="ORF">AKJ65_01520</name>
</gene>
<protein>
    <submittedName>
        <fullName evidence="2">Uncharacterized protein</fullName>
    </submittedName>
</protein>
<dbReference type="AlphaFoldDB" id="A0A133UN03"/>
<sequence length="148" mass="16194">MKRSSLIGPLQRTSRSSSSFITISESSRNFLRSSSISCSAWSRKFASTACFLNLSCSLTCSRLASIFSSTRFSASSSAFSRAFRLISSLISVCRSSTDCSTFFRLSFSSSAISRASAVFFLASSIFSWYSLAFLSARRFSSLAFSTCF</sequence>
<keyword evidence="1" id="KW-0472">Membrane</keyword>
<proteinExistence type="predicted"/>
<reference evidence="2 3" key="1">
    <citation type="journal article" date="2016" name="Sci. Rep.">
        <title>Metabolic traits of an uncultured archaeal lineage -MSBL1- from brine pools of the Red Sea.</title>
        <authorList>
            <person name="Mwirichia R."/>
            <person name="Alam I."/>
            <person name="Rashid M."/>
            <person name="Vinu M."/>
            <person name="Ba-Alawi W."/>
            <person name="Anthony Kamau A."/>
            <person name="Kamanda Ngugi D."/>
            <person name="Goker M."/>
            <person name="Klenk H.P."/>
            <person name="Bajic V."/>
            <person name="Stingl U."/>
        </authorList>
    </citation>
    <scope>NUCLEOTIDE SEQUENCE [LARGE SCALE GENOMIC DNA]</scope>
    <source>
        <strain evidence="2">SCGC-AAA259E19</strain>
    </source>
</reference>
<evidence type="ECO:0000313" key="2">
    <source>
        <dbReference type="EMBL" id="KXA95551.1"/>
    </source>
</evidence>
<evidence type="ECO:0000256" key="1">
    <source>
        <dbReference type="SAM" id="Phobius"/>
    </source>
</evidence>
<keyword evidence="3" id="KW-1185">Reference proteome</keyword>
<name>A0A133UN03_9EURY</name>
<comment type="caution">
    <text evidence="2">The sequence shown here is derived from an EMBL/GenBank/DDBJ whole genome shotgun (WGS) entry which is preliminary data.</text>
</comment>
<dbReference type="Proteomes" id="UP000070284">
    <property type="component" value="Unassembled WGS sequence"/>
</dbReference>
<feature type="transmembrane region" description="Helical" evidence="1">
    <location>
        <begin position="111"/>
        <end position="131"/>
    </location>
</feature>
<organism evidence="2 3">
    <name type="scientific">candidate division MSBL1 archaeon SCGC-AAA259E19</name>
    <dbReference type="NCBI Taxonomy" id="1698264"/>
    <lineage>
        <taxon>Archaea</taxon>
        <taxon>Methanobacteriati</taxon>
        <taxon>Methanobacteriota</taxon>
        <taxon>candidate division MSBL1</taxon>
    </lineage>
</organism>
<evidence type="ECO:0000313" key="3">
    <source>
        <dbReference type="Proteomes" id="UP000070284"/>
    </source>
</evidence>
<dbReference type="EMBL" id="LHXO01000012">
    <property type="protein sequence ID" value="KXA95551.1"/>
    <property type="molecule type" value="Genomic_DNA"/>
</dbReference>
<keyword evidence="1" id="KW-1133">Transmembrane helix</keyword>
<accession>A0A133UN03</accession>